<dbReference type="AlphaFoldDB" id="C6LJS7"/>
<dbReference type="eggNOG" id="ENOG5032U3S">
    <property type="taxonomic scope" value="Bacteria"/>
</dbReference>
<dbReference type="Pfam" id="PF12788">
    <property type="entry name" value="YmaF"/>
    <property type="match status" value="1"/>
</dbReference>
<dbReference type="InterPro" id="IPR024307">
    <property type="entry name" value="YmaF"/>
</dbReference>
<gene>
    <name evidence="1" type="ORF">BRYFOR_08914</name>
</gene>
<keyword evidence="2" id="KW-1185">Reference proteome</keyword>
<evidence type="ECO:0000313" key="2">
    <source>
        <dbReference type="Proteomes" id="UP000005561"/>
    </source>
</evidence>
<accession>C6LJS7</accession>
<evidence type="ECO:0000313" key="1">
    <source>
        <dbReference type="EMBL" id="EET59200.1"/>
    </source>
</evidence>
<dbReference type="EMBL" id="ACCL02000021">
    <property type="protein sequence ID" value="EET59200.1"/>
    <property type="molecule type" value="Genomic_DNA"/>
</dbReference>
<evidence type="ECO:0008006" key="3">
    <source>
        <dbReference type="Google" id="ProtNLM"/>
    </source>
</evidence>
<dbReference type="Proteomes" id="UP000005561">
    <property type="component" value="Unassembled WGS sequence"/>
</dbReference>
<reference evidence="1" key="1">
    <citation type="submission" date="2009-07" db="EMBL/GenBank/DDBJ databases">
        <authorList>
            <person name="Weinstock G."/>
            <person name="Sodergren E."/>
            <person name="Clifton S."/>
            <person name="Fulton L."/>
            <person name="Fulton B."/>
            <person name="Courtney L."/>
            <person name="Fronick C."/>
            <person name="Harrison M."/>
            <person name="Strong C."/>
            <person name="Farmer C."/>
            <person name="Delahaunty K."/>
            <person name="Markovic C."/>
            <person name="Hall O."/>
            <person name="Minx P."/>
            <person name="Tomlinson C."/>
            <person name="Mitreva M."/>
            <person name="Nelson J."/>
            <person name="Hou S."/>
            <person name="Wollam A."/>
            <person name="Pepin K.H."/>
            <person name="Johnson M."/>
            <person name="Bhonagiri V."/>
            <person name="Nash W.E."/>
            <person name="Warren W."/>
            <person name="Chinwalla A."/>
            <person name="Mardis E.R."/>
            <person name="Wilson R.K."/>
        </authorList>
    </citation>
    <scope>NUCLEOTIDE SEQUENCE [LARGE SCALE GENOMIC DNA]</scope>
    <source>
        <strain evidence="1">DSM 14469</strain>
    </source>
</reference>
<organism evidence="1 2">
    <name type="scientific">Marvinbryantia formatexigens DSM 14469</name>
    <dbReference type="NCBI Taxonomy" id="478749"/>
    <lineage>
        <taxon>Bacteria</taxon>
        <taxon>Bacillati</taxon>
        <taxon>Bacillota</taxon>
        <taxon>Clostridia</taxon>
        <taxon>Lachnospirales</taxon>
        <taxon>Lachnospiraceae</taxon>
        <taxon>Marvinbryantia</taxon>
    </lineage>
</organism>
<sequence>MIIKKDRRNMMSTQNDCERQKHVHEITGITEIFRECHDCHNHRLATVSGEAMPIPGKQDHYHEVKFRTDFADGHYHEFCGKSSGAIDVGGGKHVHFAKACTEETDGHRHEFQVASLIDSPTDFVCK</sequence>
<protein>
    <recommendedName>
        <fullName evidence="3">YmaF family protein</fullName>
    </recommendedName>
</protein>
<comment type="caution">
    <text evidence="1">The sequence shown here is derived from an EMBL/GenBank/DDBJ whole genome shotgun (WGS) entry which is preliminary data.</text>
</comment>
<proteinExistence type="predicted"/>
<name>C6LJS7_9FIRM</name>